<keyword evidence="2" id="KW-1185">Reference proteome</keyword>
<dbReference type="Proteomes" id="UP001327957">
    <property type="component" value="Unassembled WGS sequence"/>
</dbReference>
<protein>
    <submittedName>
        <fullName evidence="1">Uncharacterized protein</fullName>
    </submittedName>
</protein>
<accession>A0AAV9SZG9</accession>
<sequence>MNGVRELMFSYNMKNRIRTSSDRIRRSDGSLKTSSYTKVYNKKQNVDMNSNEDTYFIENLPEEPNTSTNFPERLEFLLIDGDCPENSLLEAPPGQMYDASGSSNLIICKYKYKYLDVSTVAHSLEKHKSVRTNLIEVNTLVSIESATGDDNRTEIADEDHRPDPCHRGFLDPYYTPQSKAAGKVRIFCAGVCVRIMTTRTIEIAQDIMSSCSGLL</sequence>
<proteinExistence type="predicted"/>
<name>A0AAV9SZG9_9PEZI</name>
<dbReference type="AlphaFoldDB" id="A0AAV9SZG9"/>
<dbReference type="EMBL" id="JASAOK010000047">
    <property type="protein sequence ID" value="KAK6210092.1"/>
    <property type="molecule type" value="Genomic_DNA"/>
</dbReference>
<gene>
    <name evidence="1" type="ORF">QIS74_11676</name>
</gene>
<organism evidence="1 2">
    <name type="scientific">Colletotrichum tabaci</name>
    <dbReference type="NCBI Taxonomy" id="1209068"/>
    <lineage>
        <taxon>Eukaryota</taxon>
        <taxon>Fungi</taxon>
        <taxon>Dikarya</taxon>
        <taxon>Ascomycota</taxon>
        <taxon>Pezizomycotina</taxon>
        <taxon>Sordariomycetes</taxon>
        <taxon>Hypocreomycetidae</taxon>
        <taxon>Glomerellales</taxon>
        <taxon>Glomerellaceae</taxon>
        <taxon>Colletotrichum</taxon>
        <taxon>Colletotrichum destructivum species complex</taxon>
    </lineage>
</organism>
<evidence type="ECO:0000313" key="2">
    <source>
        <dbReference type="Proteomes" id="UP001327957"/>
    </source>
</evidence>
<reference evidence="1 2" key="1">
    <citation type="submission" date="2023-04" db="EMBL/GenBank/DDBJ databases">
        <title>Colletotrichum tabacum stain YC1 causing leaf anthracnose on Nicotiana tabacum(L.) cv.</title>
        <authorList>
            <person name="Ji Z."/>
            <person name="Wang M."/>
            <person name="Zhang J."/>
            <person name="Wang N."/>
            <person name="Zhou Z."/>
        </authorList>
    </citation>
    <scope>NUCLEOTIDE SEQUENCE [LARGE SCALE GENOMIC DNA]</scope>
    <source>
        <strain evidence="1 2">YC1</strain>
    </source>
</reference>
<comment type="caution">
    <text evidence="1">The sequence shown here is derived from an EMBL/GenBank/DDBJ whole genome shotgun (WGS) entry which is preliminary data.</text>
</comment>
<evidence type="ECO:0000313" key="1">
    <source>
        <dbReference type="EMBL" id="KAK6210092.1"/>
    </source>
</evidence>